<sequence length="222" mass="23898">MRSERTDGLNASTPVHLSELELDALTELVNLGISEAAGDLATMVRQEVVLSVPRVALVGRDEAIHVLGGAEAKDLVAVHQVFEGDIIGRALLIFPEAKSLELVRAVVGGELSLEDIIELEQEALSETGNVILNGCLGTIANELERSLKISLPEVLHGQSADLFNLSPPPESGDTVMLIYIHFAVRERDIDGHIAMLLDMPSLAVLKDLLTAYIRRVAGDVQI</sequence>
<proteinExistence type="predicted"/>
<dbReference type="PANTHER" id="PTHR43693">
    <property type="entry name" value="PROTEIN PHOSPHATASE CHEZ"/>
    <property type="match status" value="1"/>
</dbReference>
<evidence type="ECO:0000313" key="5">
    <source>
        <dbReference type="Proteomes" id="UP000598032"/>
    </source>
</evidence>
<accession>A0ABM8NHS7</accession>
<evidence type="ECO:0000256" key="1">
    <source>
        <dbReference type="ARBA" id="ARBA00022500"/>
    </source>
</evidence>
<dbReference type="InterPro" id="IPR028976">
    <property type="entry name" value="CheC-like_sf"/>
</dbReference>
<gene>
    <name evidence="4" type="ORF">LMG28140_01806</name>
</gene>
<dbReference type="Pfam" id="PF13690">
    <property type="entry name" value="CheX"/>
    <property type="match status" value="1"/>
</dbReference>
<name>A0ABM8NHS7_9BURK</name>
<dbReference type="InterPro" id="IPR028051">
    <property type="entry name" value="CheX-like_dom"/>
</dbReference>
<evidence type="ECO:0000256" key="2">
    <source>
        <dbReference type="ARBA" id="ARBA00022801"/>
    </source>
</evidence>
<keyword evidence="1" id="KW-0145">Chemotaxis</keyword>
<feature type="domain" description="Chemotaxis phosphatase CheX-like" evidence="3">
    <location>
        <begin position="82"/>
        <end position="160"/>
    </location>
</feature>
<evidence type="ECO:0000259" key="3">
    <source>
        <dbReference type="Pfam" id="PF13690"/>
    </source>
</evidence>
<dbReference type="InterPro" id="IPR050992">
    <property type="entry name" value="CheZ_family_phosphatases"/>
</dbReference>
<organism evidence="4 5">
    <name type="scientific">Paraburkholderia metrosideri</name>
    <dbReference type="NCBI Taxonomy" id="580937"/>
    <lineage>
        <taxon>Bacteria</taxon>
        <taxon>Pseudomonadati</taxon>
        <taxon>Pseudomonadota</taxon>
        <taxon>Betaproteobacteria</taxon>
        <taxon>Burkholderiales</taxon>
        <taxon>Burkholderiaceae</taxon>
        <taxon>Paraburkholderia</taxon>
    </lineage>
</organism>
<dbReference type="PANTHER" id="PTHR43693:SF1">
    <property type="entry name" value="PROTEIN PHOSPHATASE CHEZ"/>
    <property type="match status" value="1"/>
</dbReference>
<dbReference type="EMBL" id="CAJHCP010000004">
    <property type="protein sequence ID" value="CAD6526167.1"/>
    <property type="molecule type" value="Genomic_DNA"/>
</dbReference>
<dbReference type="Gene3D" id="3.40.1550.10">
    <property type="entry name" value="CheC-like"/>
    <property type="match status" value="1"/>
</dbReference>
<keyword evidence="2" id="KW-0378">Hydrolase</keyword>
<evidence type="ECO:0000313" key="4">
    <source>
        <dbReference type="EMBL" id="CAD6526167.1"/>
    </source>
</evidence>
<reference evidence="4 5" key="1">
    <citation type="submission" date="2020-10" db="EMBL/GenBank/DDBJ databases">
        <authorList>
            <person name="Peeters C."/>
        </authorList>
    </citation>
    <scope>NUCLEOTIDE SEQUENCE [LARGE SCALE GENOMIC DNA]</scope>
    <source>
        <strain evidence="4 5">LMG 28140</strain>
    </source>
</reference>
<comment type="caution">
    <text evidence="4">The sequence shown here is derived from an EMBL/GenBank/DDBJ whole genome shotgun (WGS) entry which is preliminary data.</text>
</comment>
<dbReference type="Proteomes" id="UP000598032">
    <property type="component" value="Unassembled WGS sequence"/>
</dbReference>
<protein>
    <recommendedName>
        <fullName evidence="3">Chemotaxis phosphatase CheX-like domain-containing protein</fullName>
    </recommendedName>
</protein>
<dbReference type="SUPFAM" id="SSF103039">
    <property type="entry name" value="CheC-like"/>
    <property type="match status" value="1"/>
</dbReference>
<dbReference type="CDD" id="cd17910">
    <property type="entry name" value="CheC_ClassII"/>
    <property type="match status" value="1"/>
</dbReference>
<keyword evidence="5" id="KW-1185">Reference proteome</keyword>